<evidence type="ECO:0000313" key="1">
    <source>
        <dbReference type="EMBL" id="KAJ9098242.1"/>
    </source>
</evidence>
<dbReference type="EMBL" id="JASBWT010000015">
    <property type="protein sequence ID" value="KAJ9098242.1"/>
    <property type="molecule type" value="Genomic_DNA"/>
</dbReference>
<name>A0ACC2VG02_9TREE</name>
<sequence>QFITPVHTANLQVGLSLSTSFHFASVVNFALVPAVLRNTSAQCEAASPAPENAHLGDAVEATTEENNANEDAPEEEEEASGADEEEEEEPEDVSLVRVFLGVL</sequence>
<organism evidence="1 2">
    <name type="scientific">Naganishia friedmannii</name>
    <dbReference type="NCBI Taxonomy" id="89922"/>
    <lineage>
        <taxon>Eukaryota</taxon>
        <taxon>Fungi</taxon>
        <taxon>Dikarya</taxon>
        <taxon>Basidiomycota</taxon>
        <taxon>Agaricomycotina</taxon>
        <taxon>Tremellomycetes</taxon>
        <taxon>Filobasidiales</taxon>
        <taxon>Filobasidiaceae</taxon>
        <taxon>Naganishia</taxon>
    </lineage>
</organism>
<proteinExistence type="predicted"/>
<comment type="caution">
    <text evidence="1">The sequence shown here is derived from an EMBL/GenBank/DDBJ whole genome shotgun (WGS) entry which is preliminary data.</text>
</comment>
<feature type="non-terminal residue" evidence="1">
    <location>
        <position position="1"/>
    </location>
</feature>
<evidence type="ECO:0000313" key="2">
    <source>
        <dbReference type="Proteomes" id="UP001227268"/>
    </source>
</evidence>
<protein>
    <submittedName>
        <fullName evidence="1">Uncharacterized protein</fullName>
    </submittedName>
</protein>
<gene>
    <name evidence="1" type="ORF">QFC21_004571</name>
</gene>
<dbReference type="Proteomes" id="UP001227268">
    <property type="component" value="Unassembled WGS sequence"/>
</dbReference>
<keyword evidence="2" id="KW-1185">Reference proteome</keyword>
<reference evidence="1" key="1">
    <citation type="submission" date="2023-04" db="EMBL/GenBank/DDBJ databases">
        <title>Draft Genome sequencing of Naganishia species isolated from polar environments using Oxford Nanopore Technology.</title>
        <authorList>
            <person name="Leo P."/>
            <person name="Venkateswaran K."/>
        </authorList>
    </citation>
    <scope>NUCLEOTIDE SEQUENCE</scope>
    <source>
        <strain evidence="1">MNA-CCFEE 5423</strain>
    </source>
</reference>
<accession>A0ACC2VG02</accession>